<evidence type="ECO:0000313" key="1">
    <source>
        <dbReference type="EMBL" id="TLD70678.1"/>
    </source>
</evidence>
<dbReference type="OrthoDB" id="9911531at2"/>
<evidence type="ECO:0000313" key="2">
    <source>
        <dbReference type="Proteomes" id="UP000306196"/>
    </source>
</evidence>
<dbReference type="EMBL" id="VAUV01000007">
    <property type="protein sequence ID" value="TLD70678.1"/>
    <property type="molecule type" value="Genomic_DNA"/>
</dbReference>
<dbReference type="RefSeq" id="WP_138086150.1">
    <property type="nucleotide sequence ID" value="NZ_VAUV01000007.1"/>
</dbReference>
<proteinExistence type="predicted"/>
<organism evidence="1 2">
    <name type="scientific">Phragmitibacter flavus</name>
    <dbReference type="NCBI Taxonomy" id="2576071"/>
    <lineage>
        <taxon>Bacteria</taxon>
        <taxon>Pseudomonadati</taxon>
        <taxon>Verrucomicrobiota</taxon>
        <taxon>Verrucomicrobiia</taxon>
        <taxon>Verrucomicrobiales</taxon>
        <taxon>Verrucomicrobiaceae</taxon>
        <taxon>Phragmitibacter</taxon>
    </lineage>
</organism>
<gene>
    <name evidence="1" type="ORF">FEM03_10205</name>
</gene>
<sequence>MPFKANLHKGHLTFHAAGKHNGLPCTFQLDYQAARSSTNDYTLFMQLSWSQMKPDTHEYFEKSSASWFDLWSRDLTPLPSAKNESLPTRYSELATEALNAETQLDNIPFIQQQILDALRHGATYTTSHKEGGTHIGYRNCHFYRQDYGESNASETFTDEPTFLVFLRRFYDWETSKTLYPDKASDQIAWRLILQLLHR</sequence>
<keyword evidence="2" id="KW-1185">Reference proteome</keyword>
<accession>A0A5R8KED5</accession>
<dbReference type="Proteomes" id="UP000306196">
    <property type="component" value="Unassembled WGS sequence"/>
</dbReference>
<comment type="caution">
    <text evidence="1">The sequence shown here is derived from an EMBL/GenBank/DDBJ whole genome shotgun (WGS) entry which is preliminary data.</text>
</comment>
<protein>
    <submittedName>
        <fullName evidence="1">Uncharacterized protein</fullName>
    </submittedName>
</protein>
<name>A0A5R8KED5_9BACT</name>
<dbReference type="AlphaFoldDB" id="A0A5R8KED5"/>
<reference evidence="1 2" key="1">
    <citation type="submission" date="2019-05" db="EMBL/GenBank/DDBJ databases">
        <title>Verrucobacter flavum gen. nov., sp. nov. a new member of the family Verrucomicrobiaceae.</title>
        <authorList>
            <person name="Szuroczki S."/>
            <person name="Abbaszade G."/>
            <person name="Szabo A."/>
            <person name="Felfoldi T."/>
            <person name="Schumann P."/>
            <person name="Boka K."/>
            <person name="Keki Z."/>
            <person name="Toumi M."/>
            <person name="Toth E."/>
        </authorList>
    </citation>
    <scope>NUCLEOTIDE SEQUENCE [LARGE SCALE GENOMIC DNA]</scope>
    <source>
        <strain evidence="1 2">MG-N-17</strain>
    </source>
</reference>